<reference evidence="1" key="1">
    <citation type="submission" date="2019-08" db="EMBL/GenBank/DDBJ databases">
        <authorList>
            <person name="Kucharzyk K."/>
            <person name="Murdoch R.W."/>
            <person name="Higgins S."/>
            <person name="Loffler F."/>
        </authorList>
    </citation>
    <scope>NUCLEOTIDE SEQUENCE</scope>
</reference>
<comment type="caution">
    <text evidence="1">The sequence shown here is derived from an EMBL/GenBank/DDBJ whole genome shotgun (WGS) entry which is preliminary data.</text>
</comment>
<proteinExistence type="predicted"/>
<sequence>MIKGTRINGIAKVKFMMIGIPKMIGSLMPQMFGIKLNLPSTRYCSDLARIIAIANPKVAPEPMNTTIPNILPETIFGISRPALYAAKFSVPSGVQIGINTL</sequence>
<gene>
    <name evidence="1" type="ORF">SDC9_75539</name>
</gene>
<dbReference type="EMBL" id="VSSQ01005402">
    <property type="protein sequence ID" value="MPM29001.1"/>
    <property type="molecule type" value="Genomic_DNA"/>
</dbReference>
<organism evidence="1">
    <name type="scientific">bioreactor metagenome</name>
    <dbReference type="NCBI Taxonomy" id="1076179"/>
    <lineage>
        <taxon>unclassified sequences</taxon>
        <taxon>metagenomes</taxon>
        <taxon>ecological metagenomes</taxon>
    </lineage>
</organism>
<evidence type="ECO:0000313" key="1">
    <source>
        <dbReference type="EMBL" id="MPM29001.1"/>
    </source>
</evidence>
<accession>A0A644YM96</accession>
<name>A0A644YM96_9ZZZZ</name>
<protein>
    <submittedName>
        <fullName evidence="1">Uncharacterized protein</fullName>
    </submittedName>
</protein>
<dbReference type="AlphaFoldDB" id="A0A644YM96"/>